<accession>K3WDQ7</accession>
<feature type="domain" description="Peptide N-acetyl-beta-D-glucosaminyl asparaginase amidase A N-terminal" evidence="2">
    <location>
        <begin position="63"/>
        <end position="378"/>
    </location>
</feature>
<dbReference type="Pfam" id="PF12222">
    <property type="entry name" value="PNGaseA"/>
    <property type="match status" value="1"/>
</dbReference>
<dbReference type="eggNOG" id="ENOG502QSXK">
    <property type="taxonomic scope" value="Eukaryota"/>
</dbReference>
<reference evidence="4" key="1">
    <citation type="journal article" date="2010" name="Genome Biol.">
        <title>Genome sequence of the necrotrophic plant pathogen Pythium ultimum reveals original pathogenicity mechanisms and effector repertoire.</title>
        <authorList>
            <person name="Levesque C.A."/>
            <person name="Brouwer H."/>
            <person name="Cano L."/>
            <person name="Hamilton J.P."/>
            <person name="Holt C."/>
            <person name="Huitema E."/>
            <person name="Raffaele S."/>
            <person name="Robideau G.P."/>
            <person name="Thines M."/>
            <person name="Win J."/>
            <person name="Zerillo M.M."/>
            <person name="Beakes G.W."/>
            <person name="Boore J.L."/>
            <person name="Busam D."/>
            <person name="Dumas B."/>
            <person name="Ferriera S."/>
            <person name="Fuerstenberg S.I."/>
            <person name="Gachon C.M."/>
            <person name="Gaulin E."/>
            <person name="Govers F."/>
            <person name="Grenville-Briggs L."/>
            <person name="Horner N."/>
            <person name="Hostetler J."/>
            <person name="Jiang R.H."/>
            <person name="Johnson J."/>
            <person name="Krajaejun T."/>
            <person name="Lin H."/>
            <person name="Meijer H.J."/>
            <person name="Moore B."/>
            <person name="Morris P."/>
            <person name="Phuntmart V."/>
            <person name="Puiu D."/>
            <person name="Shetty J."/>
            <person name="Stajich J.E."/>
            <person name="Tripathy S."/>
            <person name="Wawra S."/>
            <person name="van West P."/>
            <person name="Whitty B.R."/>
            <person name="Coutinho P.M."/>
            <person name="Henrissat B."/>
            <person name="Martin F."/>
            <person name="Thomas P.D."/>
            <person name="Tyler B.M."/>
            <person name="De Vries R.P."/>
            <person name="Kamoun S."/>
            <person name="Yandell M."/>
            <person name="Tisserat N."/>
            <person name="Buell C.R."/>
        </authorList>
    </citation>
    <scope>NUCLEOTIDE SEQUENCE</scope>
    <source>
        <strain evidence="4">DAOM:BR144</strain>
    </source>
</reference>
<sequence>MAAAHLSSAWKAAVTLLAAQGQLRDPTDDSNAAGFVPLLSTESVQLATETYKPTLEVGPPPYQNVQGDPCVVPLGTHEFGFSYGTPWTTNFTAPACSGEYSVLYLKWEATCQLGVQFDRIAAVWINGVELLRTSTEEPDRKSGVSWEVIKDVTPYYDVVKRGGDVVVSLDNVIDGRYNSSFTITLSAEFYKPKTLFSLGMSSTLKKKPDAVVPVSKSSTSYGWFTVEPNSIGTNYKLVTLPRNTEELYLELFLSHHQCDEFYYTNPPDSYAKPLGWCGGGPFREVQVLIDGELVGVVWPFPLLFTGGLNPYLWRPIVAIGAFNAPTYVLNLTPFLEHFLDNQQHNVTFFVDYGIDFWPIDGNLLAYTDKYGSVTKSKVLEKHIDSHVVPTETSLIDGSNANFTLHAVRDFYVKSSVTTSKGTKIYTISQRLEYSNRQEYLENGDVGIFEGHTKVTTTQTVSALFGLVESTITHVEDYPIYGRSYYKVRDDGSYILDADLANTFSRSMTVKASPLDLLLPSFQYGYETKDVVVSLNGTANIDSLVGGNGTTTASYNSKSPTTGCFSRDVAASAGVLSSDVSSTTCRRSLRTTRP</sequence>
<dbReference type="EMBL" id="GL376603">
    <property type="status" value="NOT_ANNOTATED_CDS"/>
    <property type="molecule type" value="Genomic_DNA"/>
</dbReference>
<organism evidence="3 4">
    <name type="scientific">Globisporangium ultimum (strain ATCC 200006 / CBS 805.95 / DAOM BR144)</name>
    <name type="common">Pythium ultimum</name>
    <dbReference type="NCBI Taxonomy" id="431595"/>
    <lineage>
        <taxon>Eukaryota</taxon>
        <taxon>Sar</taxon>
        <taxon>Stramenopiles</taxon>
        <taxon>Oomycota</taxon>
        <taxon>Peronosporomycetes</taxon>
        <taxon>Pythiales</taxon>
        <taxon>Pythiaceae</taxon>
        <taxon>Globisporangium</taxon>
    </lineage>
</organism>
<dbReference type="Pfam" id="PF25156">
    <property type="entry name" value="PNGase_A_C"/>
    <property type="match status" value="1"/>
</dbReference>
<dbReference type="InParanoid" id="K3WDQ7"/>
<reference evidence="3" key="3">
    <citation type="submission" date="2015-02" db="UniProtKB">
        <authorList>
            <consortium name="EnsemblProtists"/>
        </authorList>
    </citation>
    <scope>IDENTIFICATION</scope>
    <source>
        <strain evidence="3">DAOM BR144</strain>
    </source>
</reference>
<dbReference type="HOGENOM" id="CLU_011027_2_0_1"/>
<dbReference type="STRING" id="431595.K3WDQ7"/>
<dbReference type="InterPro" id="IPR021102">
    <property type="entry name" value="PNGase_A"/>
</dbReference>
<evidence type="ECO:0000313" key="3">
    <source>
        <dbReference type="EnsemblProtists" id="PYU1_T003098"/>
    </source>
</evidence>
<protein>
    <recommendedName>
        <fullName evidence="2">Peptide N-acetyl-beta-D-glucosaminyl asparaginase amidase A N-terminal domain-containing protein</fullName>
    </recommendedName>
</protein>
<dbReference type="PANTHER" id="PTHR31104">
    <property type="entry name" value="PEPTIDE-N4-(N-ACETYL-BETA-GLUCOSAMINYL)ASPARAGINE AMIDASE A PROTEIN"/>
    <property type="match status" value="1"/>
</dbReference>
<keyword evidence="4" id="KW-1185">Reference proteome</keyword>
<reference evidence="4" key="2">
    <citation type="submission" date="2010-04" db="EMBL/GenBank/DDBJ databases">
        <authorList>
            <person name="Buell R."/>
            <person name="Hamilton J."/>
            <person name="Hostetler J."/>
        </authorList>
    </citation>
    <scope>NUCLEOTIDE SEQUENCE [LARGE SCALE GENOMIC DNA]</scope>
    <source>
        <strain evidence="4">DAOM:BR144</strain>
    </source>
</reference>
<evidence type="ECO:0000313" key="4">
    <source>
        <dbReference type="Proteomes" id="UP000019132"/>
    </source>
</evidence>
<evidence type="ECO:0000256" key="1">
    <source>
        <dbReference type="SAM" id="SignalP"/>
    </source>
</evidence>
<dbReference type="VEuPathDB" id="FungiDB:PYU1_G003094"/>
<dbReference type="EnsemblProtists" id="PYU1_T003098">
    <property type="protein sequence ID" value="PYU1_T003098"/>
    <property type="gene ID" value="PYU1_G003094"/>
</dbReference>
<dbReference type="AlphaFoldDB" id="K3WDQ7"/>
<dbReference type="Proteomes" id="UP000019132">
    <property type="component" value="Unassembled WGS sequence"/>
</dbReference>
<name>K3WDQ7_GLOUD</name>
<dbReference type="InterPro" id="IPR056948">
    <property type="entry name" value="PNGaseA_N"/>
</dbReference>
<evidence type="ECO:0000259" key="2">
    <source>
        <dbReference type="Pfam" id="PF12222"/>
    </source>
</evidence>
<proteinExistence type="predicted"/>
<dbReference type="OMA" id="WTGGWSN"/>
<feature type="chain" id="PRO_5003870927" description="Peptide N-acetyl-beta-D-glucosaminyl asparaginase amidase A N-terminal domain-containing protein" evidence="1">
    <location>
        <begin position="20"/>
        <end position="593"/>
    </location>
</feature>
<keyword evidence="1" id="KW-0732">Signal</keyword>
<feature type="signal peptide" evidence="1">
    <location>
        <begin position="1"/>
        <end position="19"/>
    </location>
</feature>